<gene>
    <name evidence="4" type="ORF">C1H46_037310</name>
</gene>
<reference evidence="4 5" key="1">
    <citation type="journal article" date="2019" name="G3 (Bethesda)">
        <title>Sequencing of a Wild Apple (Malus baccata) Genome Unravels the Differences Between Cultivated and Wild Apple Species Regarding Disease Resistance and Cold Tolerance.</title>
        <authorList>
            <person name="Chen X."/>
        </authorList>
    </citation>
    <scope>NUCLEOTIDE SEQUENCE [LARGE SCALE GENOMIC DNA]</scope>
    <source>
        <strain evidence="5">cv. Shandingzi</strain>
        <tissue evidence="4">Leaves</tissue>
    </source>
</reference>
<sequence>MVTPLLHATNDGEFHDYEPVRNFRDARSVVWNETKKLWKIVGPIPSQTHNCFRLAAQWVVRERCRACASNHHLSTSSRLIITTAMSAELVIFEPVQMQSINNQTKCLSVDGGLAMSNLTAATITHVLHNKQEFPFVRRVEDIMVISIGSDQFLEEARYVYEQVKKWRAKEWARPMARITSDGSADLADQSIAMAFAGRQMKAKNSGKVGVAEGYKPPQEFSEVAKEPLLDINMNDSTELWLISWLKDQNLDFSQEVSLKLGPDGELGTKVDRVGDELPRCKLSAFQQRKHSSTSRGVSATVQNHLKLLLLLSTTKEDAHTFIMHVPIF</sequence>
<dbReference type="InterPro" id="IPR016035">
    <property type="entry name" value="Acyl_Trfase/lysoPLipase"/>
</dbReference>
<evidence type="ECO:0000256" key="3">
    <source>
        <dbReference type="ARBA" id="ARBA00022963"/>
    </source>
</evidence>
<proteinExistence type="inferred from homology"/>
<dbReference type="AlphaFoldDB" id="A0A540KSD7"/>
<evidence type="ECO:0000313" key="4">
    <source>
        <dbReference type="EMBL" id="TQD77146.1"/>
    </source>
</evidence>
<dbReference type="EMBL" id="VIEB01000980">
    <property type="protein sequence ID" value="TQD77146.1"/>
    <property type="molecule type" value="Genomic_DNA"/>
</dbReference>
<comment type="caution">
    <text evidence="4">The sequence shown here is derived from an EMBL/GenBank/DDBJ whole genome shotgun (WGS) entry which is preliminary data.</text>
</comment>
<protein>
    <recommendedName>
        <fullName evidence="6">PNPLA domain-containing protein</fullName>
    </recommendedName>
</protein>
<comment type="similarity">
    <text evidence="1">Belongs to the patatin family.</text>
</comment>
<evidence type="ECO:0000256" key="1">
    <source>
        <dbReference type="ARBA" id="ARBA00010240"/>
    </source>
</evidence>
<dbReference type="SUPFAM" id="SSF52151">
    <property type="entry name" value="FabD/lysophospholipase-like"/>
    <property type="match status" value="1"/>
</dbReference>
<dbReference type="PANTHER" id="PTHR32241">
    <property type="entry name" value="PATATIN-LIKE PROTEIN 6"/>
    <property type="match status" value="1"/>
</dbReference>
<name>A0A540KSD7_MALBA</name>
<evidence type="ECO:0000256" key="2">
    <source>
        <dbReference type="ARBA" id="ARBA00022801"/>
    </source>
</evidence>
<evidence type="ECO:0000313" key="5">
    <source>
        <dbReference type="Proteomes" id="UP000315295"/>
    </source>
</evidence>
<dbReference type="PANTHER" id="PTHR32241:SF3">
    <property type="entry name" value="PATATIN-LIKE PROTEIN 6"/>
    <property type="match status" value="1"/>
</dbReference>
<keyword evidence="3" id="KW-0442">Lipid degradation</keyword>
<dbReference type="GO" id="GO:0016787">
    <property type="term" value="F:hydrolase activity"/>
    <property type="evidence" value="ECO:0007669"/>
    <property type="project" value="UniProtKB-KW"/>
</dbReference>
<organism evidence="4 5">
    <name type="scientific">Malus baccata</name>
    <name type="common">Siberian crab apple</name>
    <name type="synonym">Pyrus baccata</name>
    <dbReference type="NCBI Taxonomy" id="106549"/>
    <lineage>
        <taxon>Eukaryota</taxon>
        <taxon>Viridiplantae</taxon>
        <taxon>Streptophyta</taxon>
        <taxon>Embryophyta</taxon>
        <taxon>Tracheophyta</taxon>
        <taxon>Spermatophyta</taxon>
        <taxon>Magnoliopsida</taxon>
        <taxon>eudicotyledons</taxon>
        <taxon>Gunneridae</taxon>
        <taxon>Pentapetalae</taxon>
        <taxon>rosids</taxon>
        <taxon>fabids</taxon>
        <taxon>Rosales</taxon>
        <taxon>Rosaceae</taxon>
        <taxon>Amygdaloideae</taxon>
        <taxon>Maleae</taxon>
        <taxon>Malus</taxon>
    </lineage>
</organism>
<keyword evidence="2" id="KW-0378">Hydrolase</keyword>
<dbReference type="STRING" id="106549.A0A540KSD7"/>
<accession>A0A540KSD7</accession>
<dbReference type="GO" id="GO:0016042">
    <property type="term" value="P:lipid catabolic process"/>
    <property type="evidence" value="ECO:0007669"/>
    <property type="project" value="UniProtKB-KW"/>
</dbReference>
<evidence type="ECO:0008006" key="6">
    <source>
        <dbReference type="Google" id="ProtNLM"/>
    </source>
</evidence>
<keyword evidence="3" id="KW-0443">Lipid metabolism</keyword>
<dbReference type="Proteomes" id="UP000315295">
    <property type="component" value="Unassembled WGS sequence"/>
</dbReference>
<dbReference type="Gene3D" id="3.40.1090.10">
    <property type="entry name" value="Cytosolic phospholipase A2 catalytic domain"/>
    <property type="match status" value="1"/>
</dbReference>
<keyword evidence="5" id="KW-1185">Reference proteome</keyword>